<comment type="caution">
    <text evidence="2">The sequence shown here is derived from an EMBL/GenBank/DDBJ whole genome shotgun (WGS) entry which is preliminary data.</text>
</comment>
<dbReference type="OrthoDB" id="10249338at2759"/>
<sequence>MAENESQGPAVVQLAELTTDKKDLNNLDDLTLDELELFKKRMIEDGRMDSIFRLKQNLNEKFDNRAYLHPHGMTEFDYKSIPENRREQFEKFKHKTRHENYQYLGGHYELDAMLALFFKKLLSVKPQDSIHFAAEFFTSDILMSNFQGLLDNEKRKISNYRVAKMKIAQKITTTVVHEMRKPENKEVKQYERCFRKSKDKHCDDKKPVAIIVNPQEVGIKPQDENLNWLKKLNIGPLAQDFDTRVILPPPVVEIKEAVYKKRVKKFYCGCKDPGRRLVSHAKKTIVETPPSPEDEDDEDGSDDDEDDEDDIAEPANAPPVSVVNAKKQVEFV</sequence>
<protein>
    <submittedName>
        <fullName evidence="2">RIIa domain-containing protein 1</fullName>
    </submittedName>
</protein>
<organism evidence="2 3">
    <name type="scientific">Folsomia candida</name>
    <name type="common">Springtail</name>
    <dbReference type="NCBI Taxonomy" id="158441"/>
    <lineage>
        <taxon>Eukaryota</taxon>
        <taxon>Metazoa</taxon>
        <taxon>Ecdysozoa</taxon>
        <taxon>Arthropoda</taxon>
        <taxon>Hexapoda</taxon>
        <taxon>Collembola</taxon>
        <taxon>Entomobryomorpha</taxon>
        <taxon>Isotomoidea</taxon>
        <taxon>Isotomidae</taxon>
        <taxon>Proisotominae</taxon>
        <taxon>Folsomia</taxon>
    </lineage>
</organism>
<dbReference type="CDD" id="cd22971">
    <property type="entry name" value="DD_RIIAD1"/>
    <property type="match status" value="1"/>
</dbReference>
<proteinExistence type="predicted"/>
<keyword evidence="3" id="KW-1185">Reference proteome</keyword>
<gene>
    <name evidence="2" type="ORF">Fcan01_02342</name>
</gene>
<evidence type="ECO:0000313" key="2">
    <source>
        <dbReference type="EMBL" id="OXA63770.1"/>
    </source>
</evidence>
<dbReference type="InterPro" id="IPR059162">
    <property type="entry name" value="RIIAD1"/>
</dbReference>
<feature type="compositionally biased region" description="Acidic residues" evidence="1">
    <location>
        <begin position="292"/>
        <end position="312"/>
    </location>
</feature>
<accession>A0A226F343</accession>
<feature type="region of interest" description="Disordered" evidence="1">
    <location>
        <begin position="284"/>
        <end position="324"/>
    </location>
</feature>
<reference evidence="2 3" key="1">
    <citation type="submission" date="2015-12" db="EMBL/GenBank/DDBJ databases">
        <title>The genome of Folsomia candida.</title>
        <authorList>
            <person name="Faddeeva A."/>
            <person name="Derks M.F."/>
            <person name="Anvar Y."/>
            <person name="Smit S."/>
            <person name="Van Straalen N."/>
            <person name="Roelofs D."/>
        </authorList>
    </citation>
    <scope>NUCLEOTIDE SEQUENCE [LARGE SCALE GENOMIC DNA]</scope>
    <source>
        <strain evidence="2 3">VU population</strain>
        <tissue evidence="2">Whole body</tissue>
    </source>
</reference>
<dbReference type="OMA" id="ENESQGP"/>
<name>A0A226F343_FOLCA</name>
<dbReference type="AlphaFoldDB" id="A0A226F343"/>
<dbReference type="Proteomes" id="UP000198287">
    <property type="component" value="Unassembled WGS sequence"/>
</dbReference>
<evidence type="ECO:0000256" key="1">
    <source>
        <dbReference type="SAM" id="MobiDB-lite"/>
    </source>
</evidence>
<evidence type="ECO:0000313" key="3">
    <source>
        <dbReference type="Proteomes" id="UP000198287"/>
    </source>
</evidence>
<dbReference type="EMBL" id="LNIX01000001">
    <property type="protein sequence ID" value="OXA63770.1"/>
    <property type="molecule type" value="Genomic_DNA"/>
</dbReference>